<dbReference type="PANTHER" id="PTHR43531">
    <property type="entry name" value="PROTEIN ICFG"/>
    <property type="match status" value="1"/>
</dbReference>
<dbReference type="GO" id="GO:0006935">
    <property type="term" value="P:chemotaxis"/>
    <property type="evidence" value="ECO:0007669"/>
    <property type="project" value="UniProtKB-KW"/>
</dbReference>
<dbReference type="SMART" id="SM00304">
    <property type="entry name" value="HAMP"/>
    <property type="match status" value="2"/>
</dbReference>
<comment type="similarity">
    <text evidence="3">Belongs to the methyl-accepting chemotaxis (MCP) protein family.</text>
</comment>
<dbReference type="InterPro" id="IPR003660">
    <property type="entry name" value="HAMP_dom"/>
</dbReference>
<dbReference type="Pfam" id="PF00015">
    <property type="entry name" value="MCPsignal"/>
    <property type="match status" value="1"/>
</dbReference>
<dbReference type="Gene3D" id="6.10.340.10">
    <property type="match status" value="1"/>
</dbReference>
<evidence type="ECO:0000256" key="5">
    <source>
        <dbReference type="SAM" id="Coils"/>
    </source>
</evidence>
<dbReference type="FunFam" id="1.10.287.950:FF:000001">
    <property type="entry name" value="Methyl-accepting chemotaxis sensory transducer"/>
    <property type="match status" value="1"/>
</dbReference>
<dbReference type="Pfam" id="PF00672">
    <property type="entry name" value="HAMP"/>
    <property type="match status" value="1"/>
</dbReference>
<comment type="caution">
    <text evidence="9">The sequence shown here is derived from an EMBL/GenBank/DDBJ whole genome shotgun (WGS) entry which is preliminary data.</text>
</comment>
<dbReference type="GO" id="GO:0007165">
    <property type="term" value="P:signal transduction"/>
    <property type="evidence" value="ECO:0007669"/>
    <property type="project" value="UniProtKB-KW"/>
</dbReference>
<organism evidence="9 10">
    <name type="scientific">Sinorhizobium americanum</name>
    <dbReference type="NCBI Taxonomy" id="194963"/>
    <lineage>
        <taxon>Bacteria</taxon>
        <taxon>Pseudomonadati</taxon>
        <taxon>Pseudomonadota</taxon>
        <taxon>Alphaproteobacteria</taxon>
        <taxon>Hyphomicrobiales</taxon>
        <taxon>Rhizobiaceae</taxon>
        <taxon>Sinorhizobium/Ensifer group</taxon>
        <taxon>Sinorhizobium</taxon>
    </lineage>
</organism>
<dbReference type="Gene3D" id="1.10.287.950">
    <property type="entry name" value="Methyl-accepting chemotaxis protein"/>
    <property type="match status" value="1"/>
</dbReference>
<comment type="subcellular location">
    <subcellularLocation>
        <location evidence="1">Membrane</location>
    </subcellularLocation>
</comment>
<dbReference type="SUPFAM" id="SSF158472">
    <property type="entry name" value="HAMP domain-like"/>
    <property type="match status" value="1"/>
</dbReference>
<proteinExistence type="inferred from homology"/>
<keyword evidence="4" id="KW-0807">Transducer</keyword>
<dbReference type="AlphaFoldDB" id="A0A4R2CC37"/>
<feature type="domain" description="HAMP" evidence="8">
    <location>
        <begin position="460"/>
        <end position="513"/>
    </location>
</feature>
<evidence type="ECO:0000313" key="10">
    <source>
        <dbReference type="Proteomes" id="UP000295043"/>
    </source>
</evidence>
<evidence type="ECO:0000256" key="1">
    <source>
        <dbReference type="ARBA" id="ARBA00004370"/>
    </source>
</evidence>
<protein>
    <submittedName>
        <fullName evidence="9">Methyl-accepting chemotaxis protein</fullName>
    </submittedName>
</protein>
<dbReference type="GO" id="GO:0016020">
    <property type="term" value="C:membrane"/>
    <property type="evidence" value="ECO:0007669"/>
    <property type="project" value="UniProtKB-SubCell"/>
</dbReference>
<keyword evidence="5" id="KW-0175">Coiled coil</keyword>
<evidence type="ECO:0000259" key="7">
    <source>
        <dbReference type="PROSITE" id="PS50111"/>
    </source>
</evidence>
<feature type="transmembrane region" description="Helical" evidence="6">
    <location>
        <begin position="30"/>
        <end position="51"/>
    </location>
</feature>
<evidence type="ECO:0000256" key="2">
    <source>
        <dbReference type="ARBA" id="ARBA00022500"/>
    </source>
</evidence>
<dbReference type="InterPro" id="IPR051310">
    <property type="entry name" value="MCP_chemotaxis"/>
</dbReference>
<reference evidence="9 10" key="1">
    <citation type="submission" date="2019-03" db="EMBL/GenBank/DDBJ databases">
        <title>Genomic Encyclopedia of Type Strains, Phase IV (KMG-V): Genome sequencing to study the core and pangenomes of soil and plant-associated prokaryotes.</title>
        <authorList>
            <person name="Whitman W."/>
        </authorList>
    </citation>
    <scope>NUCLEOTIDE SEQUENCE [LARGE SCALE GENOMIC DNA]</scope>
    <source>
        <strain evidence="9 10">23C40</strain>
    </source>
</reference>
<accession>A0A4R2CC37</accession>
<dbReference type="PANTHER" id="PTHR43531:SF11">
    <property type="entry name" value="METHYL-ACCEPTING CHEMOTAXIS PROTEIN 3"/>
    <property type="match status" value="1"/>
</dbReference>
<dbReference type="EMBL" id="SLVU01000001">
    <property type="protein sequence ID" value="TCN36494.1"/>
    <property type="molecule type" value="Genomic_DNA"/>
</dbReference>
<dbReference type="CDD" id="cd06225">
    <property type="entry name" value="HAMP"/>
    <property type="match status" value="1"/>
</dbReference>
<feature type="coiled-coil region" evidence="5">
    <location>
        <begin position="509"/>
        <end position="542"/>
    </location>
</feature>
<keyword evidence="6" id="KW-0472">Membrane</keyword>
<keyword evidence="2" id="KW-0145">Chemotaxis</keyword>
<keyword evidence="6" id="KW-1133">Transmembrane helix</keyword>
<evidence type="ECO:0000256" key="4">
    <source>
        <dbReference type="PROSITE-ProRule" id="PRU00284"/>
    </source>
</evidence>
<gene>
    <name evidence="9" type="ORF">EV184_101486</name>
</gene>
<feature type="domain" description="HAMP" evidence="8">
    <location>
        <begin position="541"/>
        <end position="593"/>
    </location>
</feature>
<dbReference type="SUPFAM" id="SSF58104">
    <property type="entry name" value="Methyl-accepting chemotaxis protein (MCP) signaling domain"/>
    <property type="match status" value="1"/>
</dbReference>
<feature type="domain" description="Methyl-accepting transducer" evidence="7">
    <location>
        <begin position="598"/>
        <end position="827"/>
    </location>
</feature>
<dbReference type="Proteomes" id="UP000295043">
    <property type="component" value="Unassembled WGS sequence"/>
</dbReference>
<dbReference type="CDD" id="cd11386">
    <property type="entry name" value="MCP_signal"/>
    <property type="match status" value="1"/>
</dbReference>
<name>A0A4R2CC37_9HYPH</name>
<keyword evidence="6" id="KW-0812">Transmembrane</keyword>
<evidence type="ECO:0000313" key="9">
    <source>
        <dbReference type="EMBL" id="TCN36494.1"/>
    </source>
</evidence>
<dbReference type="PROSITE" id="PS50885">
    <property type="entry name" value="HAMP"/>
    <property type="match status" value="2"/>
</dbReference>
<dbReference type="PROSITE" id="PS50111">
    <property type="entry name" value="CHEMOTAXIS_TRANSDUC_2"/>
    <property type="match status" value="1"/>
</dbReference>
<dbReference type="InterPro" id="IPR004089">
    <property type="entry name" value="MCPsignal_dom"/>
</dbReference>
<dbReference type="SMART" id="SM00283">
    <property type="entry name" value="MA"/>
    <property type="match status" value="1"/>
</dbReference>
<evidence type="ECO:0000256" key="6">
    <source>
        <dbReference type="SAM" id="Phobius"/>
    </source>
</evidence>
<sequence>MGEAKRALGAKVFSMFIDRILARFKIQTKVLFFILPFVVSITAVGITGLYASGLLQGRMEISNSVLQTLSGFKDVYAGMNQFLHETTEESRKAVKDTIAAQKEVLADTAAQVAGASGETELGAAIGATNDIEARIDELWTLHEGEKKLRTATKANLELLAAEQVKINEETKRLQYEVRKDENAAKTMLRNAEKLMRASRFYTEFATEVSKAITVEEKLKVAKELFPQISRTQRDIFTLLPKGEKSLAETVNSAAGAIGALIKAPAGPETLATLAKFVDRFRNASFRLEAASVGKMREATQIFAELDGKIAATESVLTATRRLSASITDIQIATAAFLGNTTEENRQKLLDKFLAVQSNLTTLRGIAKDLSFFDAMAETVLPIINVMKKDGASLVEITDKRTVEFNAAGASINEIWNDLTEFAEQQKVAAGTEREEANQISVAATVAGVVIALLAGIALTLTLKRPIGQITAAMRRLADGRLDTAIDGDARRDEIGDMARALGVFKENALSKVRIEAESAEERARAEAERSRNDADKRELDRQIDVAVSELAAGLGRLAQGDLSQQIEVPFHGRLEQLRQDFNGSLIRLQDTLAQIRGNAQAIQQSGANMHHSADALSRRTEAQAASLEQTAAAVDQITATVRSSAERAHEANQSVTETKRSADSSATVVANAIAAMGRIEDASRQIEQIIEVIDDIAFQTNLLALNAGIEAARAGEAGKGFAVVAQEVRELAQRSAEAAREIKGLINKSTDEVSSGSLLVKETGAVLASISAQIVTVSQHVEMIATASRDQATALHEVNGSVNQMDQMTQQNATMVEEATATSRALATQADTLMMLVEQFRLEPESGAGQAYRAA</sequence>
<evidence type="ECO:0000256" key="3">
    <source>
        <dbReference type="ARBA" id="ARBA00029447"/>
    </source>
</evidence>
<evidence type="ECO:0000259" key="8">
    <source>
        <dbReference type="PROSITE" id="PS50885"/>
    </source>
</evidence>